<sequence length="446" mass="50856">MLKIFPILLFVSIAFSAEKTFFFLPPDTKSWFDSSPIIVENGDRQSFKEMLADTLHWFRYSWDEDSLPDSILIYRDSDSLFSEPIGTQGFPSEMVVQIPLKSLFEDSREGVISFIPEEEMRPDEDAYGFYTSDIRLRSYLGSFKSDLTVFVLVPDYKDWIEEIPVLVDVKDSRDAWELVPDDSGFAGWFRIRFAKEEYRPAWFYLYKKSDTLRKAPIGKNGYALGSTQLWPLGGRGEKDSIYIVPDLNYDCLPNGEYLAGQGIVYENDARQVCVLQYNCLKPDFNPGCSHINFSPSPVYYSIFSADSELVKPDEPLLSQKSCVWGIFVPGCNEKIFMENEYCQLDAGNYLVKIHVENLDSAFFVPYTVASTALPFPDFRNKVDVIAENSFVWISSAASERYFVLNALGQVLARGKVLGSVKVEIPTAGNYWVRVGSETHFVRIRGK</sequence>
<gene>
    <name evidence="2" type="ORF">SAMN05720469_11226</name>
</gene>
<evidence type="ECO:0008006" key="4">
    <source>
        <dbReference type="Google" id="ProtNLM"/>
    </source>
</evidence>
<evidence type="ECO:0000256" key="1">
    <source>
        <dbReference type="SAM" id="SignalP"/>
    </source>
</evidence>
<feature type="signal peptide" evidence="1">
    <location>
        <begin position="1"/>
        <end position="16"/>
    </location>
</feature>
<dbReference type="Proteomes" id="UP000184275">
    <property type="component" value="Unassembled WGS sequence"/>
</dbReference>
<name>A0A1M6U2D2_9BACT</name>
<protein>
    <recommendedName>
        <fullName evidence="4">Por secretion system C-terminal sorting domain-containing protein</fullName>
    </recommendedName>
</protein>
<keyword evidence="3" id="KW-1185">Reference proteome</keyword>
<proteinExistence type="predicted"/>
<dbReference type="AlphaFoldDB" id="A0A1M6U2D2"/>
<evidence type="ECO:0000313" key="2">
    <source>
        <dbReference type="EMBL" id="SHK63432.1"/>
    </source>
</evidence>
<organism evidence="2 3">
    <name type="scientific">Fibrobacter intestinalis</name>
    <dbReference type="NCBI Taxonomy" id="28122"/>
    <lineage>
        <taxon>Bacteria</taxon>
        <taxon>Pseudomonadati</taxon>
        <taxon>Fibrobacterota</taxon>
        <taxon>Fibrobacteria</taxon>
        <taxon>Fibrobacterales</taxon>
        <taxon>Fibrobacteraceae</taxon>
        <taxon>Fibrobacter</taxon>
    </lineage>
</organism>
<accession>A0A1M6U2D2</accession>
<dbReference type="EMBL" id="FRAW01000012">
    <property type="protein sequence ID" value="SHK63432.1"/>
    <property type="molecule type" value="Genomic_DNA"/>
</dbReference>
<dbReference type="RefSeq" id="WP_143159369.1">
    <property type="nucleotide sequence ID" value="NZ_FRAW01000012.1"/>
</dbReference>
<reference evidence="3" key="1">
    <citation type="submission" date="2016-11" db="EMBL/GenBank/DDBJ databases">
        <authorList>
            <person name="Varghese N."/>
            <person name="Submissions S."/>
        </authorList>
    </citation>
    <scope>NUCLEOTIDE SEQUENCE [LARGE SCALE GENOMIC DNA]</scope>
    <source>
        <strain evidence="3">UWOS</strain>
    </source>
</reference>
<evidence type="ECO:0000313" key="3">
    <source>
        <dbReference type="Proteomes" id="UP000184275"/>
    </source>
</evidence>
<keyword evidence="1" id="KW-0732">Signal</keyword>
<feature type="chain" id="PRO_5013133388" description="Por secretion system C-terminal sorting domain-containing protein" evidence="1">
    <location>
        <begin position="17"/>
        <end position="446"/>
    </location>
</feature>